<sequence length="512" mass="56585">MPDNRELASAILVAAVLVVALSVRAVRQEIPSLARLARPFVWLVGVYVAYCALLLWGASTAGIWSAALWWPTLLVVVGLGGALIVKAIQARSSLRVWRSALAATTGAAVFFALYANLVSLPLLWELVLQAIAALVAIVAVGAAHQGNASLGRICEAAIVVIGVTLTIWTTFSLVRGMPRDEWLALLQETALSFWFPFALLPFLYLVTYYSGVETATANVRAQDPRAYRKWPLIARLLAAFRLRTDWAAHFDWAWGRRYGRASDRKTRNQVLANYRRTRSPKFGDRRLALWRRSTERAPWDGRRMPRSERHAEQMVAIRPPGWEYMLFGAVLWIGIAEREAQYIKHGRGPGARGGPTQPSRATDSIARLGKRLDGAAALAVSLPEILSFESQERAFGAPGEPGDPDAIRILAARLLGVYADLLDWAASVRESGSSTLERRTFDAAARMVDGPLHQIRQFVAEYATQVDQIPAHAADPERETIDVSLTLDIAVADSDLERLQRRLGRLRRTLVA</sequence>
<name>A0ABS3SLM9_9CELL</name>
<evidence type="ECO:0000313" key="3">
    <source>
        <dbReference type="Proteomes" id="UP000678317"/>
    </source>
</evidence>
<keyword evidence="1" id="KW-1133">Transmembrane helix</keyword>
<evidence type="ECO:0000313" key="2">
    <source>
        <dbReference type="EMBL" id="MBO3086632.1"/>
    </source>
</evidence>
<evidence type="ECO:0000256" key="1">
    <source>
        <dbReference type="SAM" id="Phobius"/>
    </source>
</evidence>
<keyword evidence="1" id="KW-0472">Membrane</keyword>
<comment type="caution">
    <text evidence="2">The sequence shown here is derived from an EMBL/GenBank/DDBJ whole genome shotgun (WGS) entry which is preliminary data.</text>
</comment>
<keyword evidence="1" id="KW-0812">Transmembrane</keyword>
<proteinExistence type="predicted"/>
<dbReference type="Proteomes" id="UP000678317">
    <property type="component" value="Unassembled WGS sequence"/>
</dbReference>
<organism evidence="2 3">
    <name type="scientific">Cellulomonas fengjieae</name>
    <dbReference type="NCBI Taxonomy" id="2819978"/>
    <lineage>
        <taxon>Bacteria</taxon>
        <taxon>Bacillati</taxon>
        <taxon>Actinomycetota</taxon>
        <taxon>Actinomycetes</taxon>
        <taxon>Micrococcales</taxon>
        <taxon>Cellulomonadaceae</taxon>
        <taxon>Cellulomonas</taxon>
    </lineage>
</organism>
<dbReference type="EMBL" id="JAGFBM010000010">
    <property type="protein sequence ID" value="MBO3086632.1"/>
    <property type="molecule type" value="Genomic_DNA"/>
</dbReference>
<feature type="transmembrane region" description="Helical" evidence="1">
    <location>
        <begin position="126"/>
        <end position="144"/>
    </location>
</feature>
<accession>A0ABS3SLM9</accession>
<feature type="transmembrane region" description="Helical" evidence="1">
    <location>
        <begin position="100"/>
        <end position="120"/>
    </location>
</feature>
<dbReference type="RefSeq" id="WP_208290576.1">
    <property type="nucleotide sequence ID" value="NZ_CP074404.1"/>
</dbReference>
<feature type="transmembrane region" description="Helical" evidence="1">
    <location>
        <begin position="194"/>
        <end position="212"/>
    </location>
</feature>
<feature type="transmembrane region" description="Helical" evidence="1">
    <location>
        <begin position="68"/>
        <end position="88"/>
    </location>
</feature>
<protein>
    <recommendedName>
        <fullName evidence="4">DUF4129 domain-containing protein</fullName>
    </recommendedName>
</protein>
<reference evidence="2 3" key="1">
    <citation type="submission" date="2021-03" db="EMBL/GenBank/DDBJ databases">
        <title>novel species in genus Cellulomonas.</title>
        <authorList>
            <person name="Zhang G."/>
        </authorList>
    </citation>
    <scope>NUCLEOTIDE SEQUENCE [LARGE SCALE GENOMIC DNA]</scope>
    <source>
        <strain evidence="3">zg-ZUI188</strain>
    </source>
</reference>
<feature type="transmembrane region" description="Helical" evidence="1">
    <location>
        <begin position="6"/>
        <end position="27"/>
    </location>
</feature>
<evidence type="ECO:0008006" key="4">
    <source>
        <dbReference type="Google" id="ProtNLM"/>
    </source>
</evidence>
<feature type="transmembrane region" description="Helical" evidence="1">
    <location>
        <begin position="39"/>
        <end position="56"/>
    </location>
</feature>
<feature type="transmembrane region" description="Helical" evidence="1">
    <location>
        <begin position="156"/>
        <end position="174"/>
    </location>
</feature>
<gene>
    <name evidence="2" type="ORF">J4035_18465</name>
</gene>
<keyword evidence="3" id="KW-1185">Reference proteome</keyword>